<dbReference type="AlphaFoldDB" id="A0A5P1EA24"/>
<evidence type="ECO:0000256" key="3">
    <source>
        <dbReference type="PROSITE-ProRule" id="PRU00708"/>
    </source>
</evidence>
<evidence type="ECO:0000256" key="1">
    <source>
        <dbReference type="ARBA" id="ARBA00007626"/>
    </source>
</evidence>
<dbReference type="Gramene" id="ONK58365">
    <property type="protein sequence ID" value="ONK58365"/>
    <property type="gene ID" value="A4U43_C09F11500"/>
</dbReference>
<feature type="repeat" description="PPR" evidence="3">
    <location>
        <begin position="14"/>
        <end position="49"/>
    </location>
</feature>
<dbReference type="Pfam" id="PF13041">
    <property type="entry name" value="PPR_2"/>
    <property type="match status" value="2"/>
</dbReference>
<gene>
    <name evidence="4" type="ORF">A4U43_C09F11500</name>
</gene>
<feature type="repeat" description="PPR" evidence="3">
    <location>
        <begin position="50"/>
        <end position="84"/>
    </location>
</feature>
<protein>
    <recommendedName>
        <fullName evidence="6">Pentacotripeptide-repeat region of PRORP domain-containing protein</fullName>
    </recommendedName>
</protein>
<evidence type="ECO:0000313" key="5">
    <source>
        <dbReference type="Proteomes" id="UP000243459"/>
    </source>
</evidence>
<dbReference type="InterPro" id="IPR002885">
    <property type="entry name" value="PPR_rpt"/>
</dbReference>
<dbReference type="EMBL" id="CM007389">
    <property type="protein sequence ID" value="ONK58365.1"/>
    <property type="molecule type" value="Genomic_DNA"/>
</dbReference>
<dbReference type="PANTHER" id="PTHR46128:SF211">
    <property type="entry name" value="PENTACOTRIPEPTIDE-REPEAT REGION OF PRORP DOMAIN-CONTAINING PROTEIN"/>
    <property type="match status" value="1"/>
</dbReference>
<dbReference type="InterPro" id="IPR050872">
    <property type="entry name" value="PPR_P_subfamily"/>
</dbReference>
<evidence type="ECO:0000313" key="4">
    <source>
        <dbReference type="EMBL" id="ONK58365.1"/>
    </source>
</evidence>
<name>A0A5P1EA24_ASPOF</name>
<reference evidence="5" key="1">
    <citation type="journal article" date="2017" name="Nat. Commun.">
        <title>The asparagus genome sheds light on the origin and evolution of a young Y chromosome.</title>
        <authorList>
            <person name="Harkess A."/>
            <person name="Zhou J."/>
            <person name="Xu C."/>
            <person name="Bowers J.E."/>
            <person name="Van der Hulst R."/>
            <person name="Ayyampalayam S."/>
            <person name="Mercati F."/>
            <person name="Riccardi P."/>
            <person name="McKain M.R."/>
            <person name="Kakrana A."/>
            <person name="Tang H."/>
            <person name="Ray J."/>
            <person name="Groenendijk J."/>
            <person name="Arikit S."/>
            <person name="Mathioni S.M."/>
            <person name="Nakano M."/>
            <person name="Shan H."/>
            <person name="Telgmann-Rauber A."/>
            <person name="Kanno A."/>
            <person name="Yue Z."/>
            <person name="Chen H."/>
            <person name="Li W."/>
            <person name="Chen Y."/>
            <person name="Xu X."/>
            <person name="Zhang Y."/>
            <person name="Luo S."/>
            <person name="Chen H."/>
            <person name="Gao J."/>
            <person name="Mao Z."/>
            <person name="Pires J.C."/>
            <person name="Luo M."/>
            <person name="Kudrna D."/>
            <person name="Wing R.A."/>
            <person name="Meyers B.C."/>
            <person name="Yi K."/>
            <person name="Kong H."/>
            <person name="Lavrijsen P."/>
            <person name="Sunseri F."/>
            <person name="Falavigna A."/>
            <person name="Ye Y."/>
            <person name="Leebens-Mack J.H."/>
            <person name="Chen G."/>
        </authorList>
    </citation>
    <scope>NUCLEOTIDE SEQUENCE [LARGE SCALE GENOMIC DNA]</scope>
    <source>
        <strain evidence="5">cv. DH0086</strain>
    </source>
</reference>
<feature type="repeat" description="PPR" evidence="3">
    <location>
        <begin position="143"/>
        <end position="177"/>
    </location>
</feature>
<sequence>MICSSSDNVAGAAMSFICSSLIGSMCTHDRIGDAAAQLLDRMPRWGCTPDVVAYTTVIKGLCSLGNTRLAIEFLEKMKVFGEVKPDVVTYNTIVDGLCKQGEMRTVPLFSPTPCIMHDHSVRGHWEEAMRVFKEMVDCGLCPHVTTFHTLVDSLCKQGNTSEAHKLLKAVTESGVKTRHSFLYHFVKWLLQRRALR</sequence>
<dbReference type="Gene3D" id="1.25.40.10">
    <property type="entry name" value="Tetratricopeptide repeat domain"/>
    <property type="match status" value="1"/>
</dbReference>
<keyword evidence="2" id="KW-0677">Repeat</keyword>
<dbReference type="Proteomes" id="UP000243459">
    <property type="component" value="Chromosome 9"/>
</dbReference>
<evidence type="ECO:0008006" key="6">
    <source>
        <dbReference type="Google" id="ProtNLM"/>
    </source>
</evidence>
<comment type="similarity">
    <text evidence="1">Belongs to the PPR family. P subfamily.</text>
</comment>
<dbReference type="PROSITE" id="PS51375">
    <property type="entry name" value="PPR"/>
    <property type="match status" value="3"/>
</dbReference>
<keyword evidence="5" id="KW-1185">Reference proteome</keyword>
<evidence type="ECO:0000256" key="2">
    <source>
        <dbReference type="ARBA" id="ARBA00022737"/>
    </source>
</evidence>
<organism evidence="4 5">
    <name type="scientific">Asparagus officinalis</name>
    <name type="common">Garden asparagus</name>
    <dbReference type="NCBI Taxonomy" id="4686"/>
    <lineage>
        <taxon>Eukaryota</taxon>
        <taxon>Viridiplantae</taxon>
        <taxon>Streptophyta</taxon>
        <taxon>Embryophyta</taxon>
        <taxon>Tracheophyta</taxon>
        <taxon>Spermatophyta</taxon>
        <taxon>Magnoliopsida</taxon>
        <taxon>Liliopsida</taxon>
        <taxon>Asparagales</taxon>
        <taxon>Asparagaceae</taxon>
        <taxon>Asparagoideae</taxon>
        <taxon>Asparagus</taxon>
    </lineage>
</organism>
<proteinExistence type="inferred from homology"/>
<dbReference type="NCBIfam" id="TIGR00756">
    <property type="entry name" value="PPR"/>
    <property type="match status" value="5"/>
</dbReference>
<dbReference type="PANTHER" id="PTHR46128">
    <property type="entry name" value="MITOCHONDRIAL GROUP I INTRON SPLICING FACTOR CCM1"/>
    <property type="match status" value="1"/>
</dbReference>
<dbReference type="InterPro" id="IPR011990">
    <property type="entry name" value="TPR-like_helical_dom_sf"/>
</dbReference>
<accession>A0A5P1EA24</accession>